<sequence length="51" mass="5301">MSGPAAVWSVVALVVTSSLRRSRCPAPAKQVGPASRSLVRGDLPRSPRVAC</sequence>
<evidence type="ECO:0000256" key="1">
    <source>
        <dbReference type="SAM" id="MobiDB-lite"/>
    </source>
</evidence>
<evidence type="ECO:0000313" key="2">
    <source>
        <dbReference type="EnsemblPlants" id="KQL15024"/>
    </source>
</evidence>
<dbReference type="Proteomes" id="UP000004995">
    <property type="component" value="Unassembled WGS sequence"/>
</dbReference>
<dbReference type="HOGENOM" id="CLU_3109990_0_0_1"/>
<name>K3ZGR3_SETIT</name>
<dbReference type="Gramene" id="KQL15024">
    <property type="protein sequence ID" value="KQL15024"/>
    <property type="gene ID" value="SETIT_025765mg"/>
</dbReference>
<reference evidence="2" key="2">
    <citation type="submission" date="2018-08" db="UniProtKB">
        <authorList>
            <consortium name="EnsemblPlants"/>
        </authorList>
    </citation>
    <scope>IDENTIFICATION</scope>
    <source>
        <strain evidence="2">Yugu1</strain>
    </source>
</reference>
<accession>K3ZGR3</accession>
<dbReference type="InParanoid" id="K3ZGR3"/>
<dbReference type="EnsemblPlants" id="KQL15024">
    <property type="protein sequence ID" value="KQL15024"/>
    <property type="gene ID" value="SETIT_025765mg"/>
</dbReference>
<proteinExistence type="predicted"/>
<organism evidence="2 3">
    <name type="scientific">Setaria italica</name>
    <name type="common">Foxtail millet</name>
    <name type="synonym">Panicum italicum</name>
    <dbReference type="NCBI Taxonomy" id="4555"/>
    <lineage>
        <taxon>Eukaryota</taxon>
        <taxon>Viridiplantae</taxon>
        <taxon>Streptophyta</taxon>
        <taxon>Embryophyta</taxon>
        <taxon>Tracheophyta</taxon>
        <taxon>Spermatophyta</taxon>
        <taxon>Magnoliopsida</taxon>
        <taxon>Liliopsida</taxon>
        <taxon>Poales</taxon>
        <taxon>Poaceae</taxon>
        <taxon>PACMAD clade</taxon>
        <taxon>Panicoideae</taxon>
        <taxon>Panicodae</taxon>
        <taxon>Paniceae</taxon>
        <taxon>Cenchrinae</taxon>
        <taxon>Setaria</taxon>
    </lineage>
</organism>
<protein>
    <submittedName>
        <fullName evidence="2">Uncharacterized protein</fullName>
    </submittedName>
</protein>
<dbReference type="AlphaFoldDB" id="K3ZGR3"/>
<feature type="region of interest" description="Disordered" evidence="1">
    <location>
        <begin position="24"/>
        <end position="51"/>
    </location>
</feature>
<reference evidence="3" key="1">
    <citation type="journal article" date="2012" name="Nat. Biotechnol.">
        <title>Reference genome sequence of the model plant Setaria.</title>
        <authorList>
            <person name="Bennetzen J.L."/>
            <person name="Schmutz J."/>
            <person name="Wang H."/>
            <person name="Percifield R."/>
            <person name="Hawkins J."/>
            <person name="Pontaroli A.C."/>
            <person name="Estep M."/>
            <person name="Feng L."/>
            <person name="Vaughn J.N."/>
            <person name="Grimwood J."/>
            <person name="Jenkins J."/>
            <person name="Barry K."/>
            <person name="Lindquist E."/>
            <person name="Hellsten U."/>
            <person name="Deshpande S."/>
            <person name="Wang X."/>
            <person name="Wu X."/>
            <person name="Mitros T."/>
            <person name="Triplett J."/>
            <person name="Yang X."/>
            <person name="Ye C.Y."/>
            <person name="Mauro-Herrera M."/>
            <person name="Wang L."/>
            <person name="Li P."/>
            <person name="Sharma M."/>
            <person name="Sharma R."/>
            <person name="Ronald P.C."/>
            <person name="Panaud O."/>
            <person name="Kellogg E.A."/>
            <person name="Brutnell T.P."/>
            <person name="Doust A.N."/>
            <person name="Tuskan G.A."/>
            <person name="Rokhsar D."/>
            <person name="Devos K.M."/>
        </authorList>
    </citation>
    <scope>NUCLEOTIDE SEQUENCE [LARGE SCALE GENOMIC DNA]</scope>
    <source>
        <strain evidence="3">cv. Yugu1</strain>
    </source>
</reference>
<dbReference type="EMBL" id="AGNK02001640">
    <property type="status" value="NOT_ANNOTATED_CDS"/>
    <property type="molecule type" value="Genomic_DNA"/>
</dbReference>
<evidence type="ECO:0000313" key="3">
    <source>
        <dbReference type="Proteomes" id="UP000004995"/>
    </source>
</evidence>
<keyword evidence="3" id="KW-1185">Reference proteome</keyword>